<evidence type="ECO:0000313" key="2">
    <source>
        <dbReference type="Proteomes" id="UP001595818"/>
    </source>
</evidence>
<gene>
    <name evidence="1" type="ORF">ACFPFU_22450</name>
</gene>
<comment type="caution">
    <text evidence="1">The sequence shown here is derived from an EMBL/GenBank/DDBJ whole genome shotgun (WGS) entry which is preliminary data.</text>
</comment>
<name>A0ABV9T7G1_9BACT</name>
<evidence type="ECO:0000313" key="1">
    <source>
        <dbReference type="EMBL" id="MFC4874482.1"/>
    </source>
</evidence>
<proteinExistence type="predicted"/>
<dbReference type="RefSeq" id="WP_377068370.1">
    <property type="nucleotide sequence ID" value="NZ_JBHSJJ010000018.1"/>
</dbReference>
<reference evidence="2" key="1">
    <citation type="journal article" date="2019" name="Int. J. Syst. Evol. Microbiol.">
        <title>The Global Catalogue of Microorganisms (GCM) 10K type strain sequencing project: providing services to taxonomists for standard genome sequencing and annotation.</title>
        <authorList>
            <consortium name="The Broad Institute Genomics Platform"/>
            <consortium name="The Broad Institute Genome Sequencing Center for Infectious Disease"/>
            <person name="Wu L."/>
            <person name="Ma J."/>
        </authorList>
    </citation>
    <scope>NUCLEOTIDE SEQUENCE [LARGE SCALE GENOMIC DNA]</scope>
    <source>
        <strain evidence="2">CGMCC 4.7466</strain>
    </source>
</reference>
<protein>
    <submittedName>
        <fullName evidence="1">Transcriptional regulator</fullName>
    </submittedName>
</protein>
<organism evidence="1 2">
    <name type="scientific">Negadavirga shengliensis</name>
    <dbReference type="NCBI Taxonomy" id="1389218"/>
    <lineage>
        <taxon>Bacteria</taxon>
        <taxon>Pseudomonadati</taxon>
        <taxon>Bacteroidota</taxon>
        <taxon>Cytophagia</taxon>
        <taxon>Cytophagales</taxon>
        <taxon>Cyclobacteriaceae</taxon>
        <taxon>Negadavirga</taxon>
    </lineage>
</organism>
<dbReference type="EMBL" id="JBHSJJ010000018">
    <property type="protein sequence ID" value="MFC4874482.1"/>
    <property type="molecule type" value="Genomic_DNA"/>
</dbReference>
<keyword evidence="2" id="KW-1185">Reference proteome</keyword>
<sequence length="530" mass="62804">MIKNVTVFLMVYWVWAISLEAQVQFTQRLEVETQWADDEFIVIPRNEGMVAFRFVSEKPFSRRNVFQYVVSDFQLHADGSPHQFSLNENYELLGFDLDDQFLYVLFHKGSQYSPERSIFEINLKTKEVVELSLSTILNMDLQDFLVFNKKAVFMGNYEYRPVIQVLDIVTTEVATVPGVFEKDAKILQMRKDPELNVFDVLMSRRDFYKKKIVSILTYDTNGNKLREVKIEDVDDPSMEIVEGLLTSSYNYKQALIGPFGLRKKEAYQGLYFTRINEFGEYENKFYSVSDFDNFYNYLPDKMRERRMKVLERNMERGKNTPIRNVVVTREVNAIDGYYLVYNDHFVSSSSRYIPRDGMYASNFYRMNPMMGNFGSLYNPLWMDPRFRNTQVTNQYKYLSAQFILLDDEGRIVWDNSLNLDNSSKNEPMKFGEMSYDGTNLFYMYLDGLQLMLSQIRNGEVIIENEPFELELLNERERIGDTKEKSLQLTWWHDNYYLLSGKQKIRYQDDTGKEKTRDVNFFTKIKVDDFI</sequence>
<dbReference type="Proteomes" id="UP001595818">
    <property type="component" value="Unassembled WGS sequence"/>
</dbReference>
<accession>A0ABV9T7G1</accession>